<accession>A0AAV9IFW3</accession>
<proteinExistence type="inferred from homology"/>
<evidence type="ECO:0000256" key="2">
    <source>
        <dbReference type="SAM" id="MobiDB-lite"/>
    </source>
</evidence>
<dbReference type="Proteomes" id="UP001300502">
    <property type="component" value="Unassembled WGS sequence"/>
</dbReference>
<dbReference type="Gene3D" id="3.40.50.360">
    <property type="match status" value="1"/>
</dbReference>
<feature type="domain" description="Flavodoxin-like" evidence="3">
    <location>
        <begin position="83"/>
        <end position="274"/>
    </location>
</feature>
<reference evidence="4 5" key="1">
    <citation type="submission" date="2022-07" db="EMBL/GenBank/DDBJ databases">
        <title>Genome-wide signatures of adaptation to extreme environments.</title>
        <authorList>
            <person name="Cho C.H."/>
            <person name="Yoon H.S."/>
        </authorList>
    </citation>
    <scope>NUCLEOTIDE SEQUENCE [LARGE SCALE GENOMIC DNA]</scope>
    <source>
        <strain evidence="4 5">108.79 E11</strain>
    </source>
</reference>
<comment type="similarity">
    <text evidence="1">Belongs to the WrbA family.</text>
</comment>
<organism evidence="4 5">
    <name type="scientific">Galdieria yellowstonensis</name>
    <dbReference type="NCBI Taxonomy" id="3028027"/>
    <lineage>
        <taxon>Eukaryota</taxon>
        <taxon>Rhodophyta</taxon>
        <taxon>Bangiophyceae</taxon>
        <taxon>Galdieriales</taxon>
        <taxon>Galdieriaceae</taxon>
        <taxon>Galdieria</taxon>
    </lineage>
</organism>
<dbReference type="InterPro" id="IPR010089">
    <property type="entry name" value="Flavoprotein_WrbA-like"/>
</dbReference>
<feature type="compositionally biased region" description="Polar residues" evidence="2">
    <location>
        <begin position="40"/>
        <end position="50"/>
    </location>
</feature>
<dbReference type="NCBIfam" id="TIGR01755">
    <property type="entry name" value="flav_wrbA"/>
    <property type="match status" value="1"/>
</dbReference>
<dbReference type="GO" id="GO:0010181">
    <property type="term" value="F:FMN binding"/>
    <property type="evidence" value="ECO:0007669"/>
    <property type="project" value="InterPro"/>
</dbReference>
<dbReference type="PROSITE" id="PS50902">
    <property type="entry name" value="FLAVODOXIN_LIKE"/>
    <property type="match status" value="1"/>
</dbReference>
<dbReference type="FunFam" id="3.40.50.360:FF:000001">
    <property type="entry name" value="NAD(P)H dehydrogenase (Quinone) FQR1-like"/>
    <property type="match status" value="1"/>
</dbReference>
<protein>
    <recommendedName>
        <fullName evidence="3">Flavodoxin-like domain-containing protein</fullName>
    </recommendedName>
</protein>
<evidence type="ECO:0000313" key="4">
    <source>
        <dbReference type="EMBL" id="KAK4526247.1"/>
    </source>
</evidence>
<keyword evidence="5" id="KW-1185">Reference proteome</keyword>
<gene>
    <name evidence="4" type="ORF">GAYE_SCF22MG4161</name>
</gene>
<evidence type="ECO:0000259" key="3">
    <source>
        <dbReference type="PROSITE" id="PS50902"/>
    </source>
</evidence>
<evidence type="ECO:0000313" key="5">
    <source>
        <dbReference type="Proteomes" id="UP001300502"/>
    </source>
</evidence>
<dbReference type="Pfam" id="PF03358">
    <property type="entry name" value="FMN_red"/>
    <property type="match status" value="1"/>
</dbReference>
<dbReference type="EMBL" id="JANCYU010000038">
    <property type="protein sequence ID" value="KAK4526247.1"/>
    <property type="molecule type" value="Genomic_DNA"/>
</dbReference>
<comment type="caution">
    <text evidence="4">The sequence shown here is derived from an EMBL/GenBank/DDBJ whole genome shotgun (WGS) entry which is preliminary data.</text>
</comment>
<dbReference type="PANTHER" id="PTHR30546">
    <property type="entry name" value="FLAVODOXIN-RELATED PROTEIN WRBA-RELATED"/>
    <property type="match status" value="1"/>
</dbReference>
<dbReference type="GO" id="GO:0003955">
    <property type="term" value="F:NAD(P)H dehydrogenase (quinone) activity"/>
    <property type="evidence" value="ECO:0007669"/>
    <property type="project" value="InterPro"/>
</dbReference>
<feature type="compositionally biased region" description="Basic and acidic residues" evidence="2">
    <location>
        <begin position="23"/>
        <end position="37"/>
    </location>
</feature>
<evidence type="ECO:0000256" key="1">
    <source>
        <dbReference type="ARBA" id="ARBA00006961"/>
    </source>
</evidence>
<dbReference type="PANTHER" id="PTHR30546:SF23">
    <property type="entry name" value="FLAVOPROTEIN-LIKE PROTEIN YCP4-RELATED"/>
    <property type="match status" value="1"/>
</dbReference>
<dbReference type="GO" id="GO:0016020">
    <property type="term" value="C:membrane"/>
    <property type="evidence" value="ECO:0007669"/>
    <property type="project" value="TreeGrafter"/>
</dbReference>
<dbReference type="AlphaFoldDB" id="A0AAV9IFW3"/>
<sequence length="282" mass="30983">MSALLSCFGCCGGSEETTPPSTTRKDEKKTTENKEQQQKSATSTVAQKTTATERETNVTVSNKPKVLIIYCKSRFSYREDQQFNFFLDSTYGHIKKLADHVKKGLEKSGSCDVELFQVPETLSEDILKKMGAPPKPNDPVLTFENHDKLVNADGFIFGFPTRFGAVCAQMKAFFDSLGHLWQKGSLNGKLASFFFSTGTQGGGQETTAWTAISQLAHLGLLYVPCGYTFGSEMFSLEEPHGGSPYGPGTFAGADGSNQPTPYEVQYAEHLGKYFATVVQRFH</sequence>
<dbReference type="SUPFAM" id="SSF52218">
    <property type="entry name" value="Flavoproteins"/>
    <property type="match status" value="1"/>
</dbReference>
<dbReference type="InterPro" id="IPR008254">
    <property type="entry name" value="Flavodoxin/NO_synth"/>
</dbReference>
<dbReference type="InterPro" id="IPR029039">
    <property type="entry name" value="Flavoprotein-like_sf"/>
</dbReference>
<dbReference type="InterPro" id="IPR005025">
    <property type="entry name" value="FMN_Rdtase-like_dom"/>
</dbReference>
<name>A0AAV9IFW3_9RHOD</name>
<feature type="region of interest" description="Disordered" evidence="2">
    <location>
        <begin position="12"/>
        <end position="56"/>
    </location>
</feature>
<dbReference type="NCBIfam" id="NF002999">
    <property type="entry name" value="PRK03767.1"/>
    <property type="match status" value="1"/>
</dbReference>